<accession>A0A0F8Z6E0</accession>
<evidence type="ECO:0000313" key="1">
    <source>
        <dbReference type="EMBL" id="KKK55681.1"/>
    </source>
</evidence>
<proteinExistence type="predicted"/>
<dbReference type="EMBL" id="LAZR01065376">
    <property type="protein sequence ID" value="KKK55681.1"/>
    <property type="molecule type" value="Genomic_DNA"/>
</dbReference>
<comment type="caution">
    <text evidence="1">The sequence shown here is derived from an EMBL/GenBank/DDBJ whole genome shotgun (WGS) entry which is preliminary data.</text>
</comment>
<reference evidence="1" key="1">
    <citation type="journal article" date="2015" name="Nature">
        <title>Complex archaea that bridge the gap between prokaryotes and eukaryotes.</title>
        <authorList>
            <person name="Spang A."/>
            <person name="Saw J.H."/>
            <person name="Jorgensen S.L."/>
            <person name="Zaremba-Niedzwiedzka K."/>
            <person name="Martijn J."/>
            <person name="Lind A.E."/>
            <person name="van Eijk R."/>
            <person name="Schleper C."/>
            <person name="Guy L."/>
            <person name="Ettema T.J."/>
        </authorList>
    </citation>
    <scope>NUCLEOTIDE SEQUENCE</scope>
</reference>
<organism evidence="1">
    <name type="scientific">marine sediment metagenome</name>
    <dbReference type="NCBI Taxonomy" id="412755"/>
    <lineage>
        <taxon>unclassified sequences</taxon>
        <taxon>metagenomes</taxon>
        <taxon>ecological metagenomes</taxon>
    </lineage>
</organism>
<gene>
    <name evidence="1" type="ORF">LCGC14_3072100</name>
</gene>
<name>A0A0F8Z6E0_9ZZZZ</name>
<dbReference type="AlphaFoldDB" id="A0A0F8Z6E0"/>
<sequence>LLNKWVDEEIFKKNITIEKIRMLKRKILRGAGRILKERENTLDKFLGDNTIFVYVNSDSNPIDSIFRLHPTRRDITGAKNR</sequence>
<feature type="non-terminal residue" evidence="1">
    <location>
        <position position="1"/>
    </location>
</feature>
<protein>
    <submittedName>
        <fullName evidence="1">Uncharacterized protein</fullName>
    </submittedName>
</protein>